<dbReference type="InterPro" id="IPR029071">
    <property type="entry name" value="Ubiquitin-like_domsf"/>
</dbReference>
<protein>
    <recommendedName>
        <fullName evidence="1">Ubiquitin-like domain-containing protein</fullName>
    </recommendedName>
</protein>
<evidence type="ECO:0000259" key="1">
    <source>
        <dbReference type="PROSITE" id="PS50053"/>
    </source>
</evidence>
<gene>
    <name evidence="2" type="ORF">PFNF54_04855</name>
</gene>
<dbReference type="AlphaFoldDB" id="W7JYH0"/>
<name>W7JYH0_PLAFO</name>
<keyword evidence="3" id="KW-1185">Reference proteome</keyword>
<dbReference type="Proteomes" id="UP000030673">
    <property type="component" value="Unassembled WGS sequence"/>
</dbReference>
<proteinExistence type="predicted"/>
<reference evidence="2 3" key="1">
    <citation type="submission" date="2013-02" db="EMBL/GenBank/DDBJ databases">
        <title>The Genome Sequence of Plasmodium falciparum NF54.</title>
        <authorList>
            <consortium name="The Broad Institute Genome Sequencing Platform"/>
            <consortium name="The Broad Institute Genome Sequencing Center for Infectious Disease"/>
            <person name="Neafsey D."/>
            <person name="Cheeseman I."/>
            <person name="Volkman S."/>
            <person name="Adams J."/>
            <person name="Walker B."/>
            <person name="Young S.K."/>
            <person name="Zeng Q."/>
            <person name="Gargeya S."/>
            <person name="Fitzgerald M."/>
            <person name="Haas B."/>
            <person name="Abouelleil A."/>
            <person name="Alvarado L."/>
            <person name="Arachchi H.M."/>
            <person name="Berlin A.M."/>
            <person name="Chapman S.B."/>
            <person name="Dewar J."/>
            <person name="Goldberg J."/>
            <person name="Griggs A."/>
            <person name="Gujja S."/>
            <person name="Hansen M."/>
            <person name="Howarth C."/>
            <person name="Imamovic A."/>
            <person name="Larimer J."/>
            <person name="McCowan C."/>
            <person name="Murphy C."/>
            <person name="Neiman D."/>
            <person name="Pearson M."/>
            <person name="Priest M."/>
            <person name="Roberts A."/>
            <person name="Saif S."/>
            <person name="Shea T."/>
            <person name="Sisk P."/>
            <person name="Sykes S."/>
            <person name="Wortman J."/>
            <person name="Nusbaum C."/>
            <person name="Birren B."/>
        </authorList>
    </citation>
    <scope>NUCLEOTIDE SEQUENCE [LARGE SCALE GENOMIC DNA]</scope>
    <source>
        <strain evidence="2 3">NF54</strain>
    </source>
</reference>
<dbReference type="SUPFAM" id="SSF54236">
    <property type="entry name" value="Ubiquitin-like"/>
    <property type="match status" value="1"/>
</dbReference>
<evidence type="ECO:0000313" key="3">
    <source>
        <dbReference type="Proteomes" id="UP000030673"/>
    </source>
</evidence>
<accession>W7JYH0</accession>
<feature type="domain" description="Ubiquitin-like" evidence="1">
    <location>
        <begin position="1"/>
        <end position="57"/>
    </location>
</feature>
<sequence length="85" mass="10342">MKILINIPYDESLCLESSNINNIKNVKEQIFELKGIPYELQKLYKNGRHLEDEELLEIDKSDYLYLFRMKRFICIIKNKNYCIYM</sequence>
<dbReference type="EMBL" id="KE123877">
    <property type="protein sequence ID" value="EWC86124.1"/>
    <property type="molecule type" value="Genomic_DNA"/>
</dbReference>
<dbReference type="Gene3D" id="3.10.20.90">
    <property type="entry name" value="Phosphatidylinositol 3-kinase Catalytic Subunit, Chain A, domain 1"/>
    <property type="match status" value="1"/>
</dbReference>
<organism evidence="2 3">
    <name type="scientific">Plasmodium falciparum (isolate NF54)</name>
    <dbReference type="NCBI Taxonomy" id="5843"/>
    <lineage>
        <taxon>Eukaryota</taxon>
        <taxon>Sar</taxon>
        <taxon>Alveolata</taxon>
        <taxon>Apicomplexa</taxon>
        <taxon>Aconoidasida</taxon>
        <taxon>Haemosporida</taxon>
        <taxon>Plasmodiidae</taxon>
        <taxon>Plasmodium</taxon>
        <taxon>Plasmodium (Laverania)</taxon>
    </lineage>
</organism>
<evidence type="ECO:0000313" key="2">
    <source>
        <dbReference type="EMBL" id="EWC86124.1"/>
    </source>
</evidence>
<dbReference type="PROSITE" id="PS50053">
    <property type="entry name" value="UBIQUITIN_2"/>
    <property type="match status" value="1"/>
</dbReference>
<dbReference type="Pfam" id="PF00240">
    <property type="entry name" value="ubiquitin"/>
    <property type="match status" value="1"/>
</dbReference>
<dbReference type="InterPro" id="IPR000626">
    <property type="entry name" value="Ubiquitin-like_dom"/>
</dbReference>